<evidence type="ECO:0000313" key="2">
    <source>
        <dbReference type="Proteomes" id="UP001058093"/>
    </source>
</evidence>
<accession>A0A975YYL3</accession>
<protein>
    <submittedName>
        <fullName evidence="1">Uncharacterized protein</fullName>
    </submittedName>
</protein>
<gene>
    <name evidence="1" type="ORF">uav_051</name>
</gene>
<reference evidence="1" key="1">
    <citation type="submission" date="2021-07" db="EMBL/GenBank/DDBJ databases">
        <title>Complete genome sequence and phylogenomic analysis of the two lytic bacteriophage isolated from terrestrial biotopes of Antarctica.</title>
        <authorList>
            <person name="Holovan V."/>
            <person name="Rabalski L."/>
            <person name="Zlatohurska M."/>
            <person name="Andriichuk O."/>
            <person name="Budzanivska I."/>
            <person name="Shevchenko O."/>
            <person name="Gupalo A."/>
        </authorList>
    </citation>
    <scope>NUCLEOTIDE SEQUENCE</scope>
</reference>
<dbReference type="EMBL" id="MZ605293">
    <property type="protein sequence ID" value="QYW06582.1"/>
    <property type="molecule type" value="Genomic_DNA"/>
</dbReference>
<evidence type="ECO:0000313" key="1">
    <source>
        <dbReference type="EMBL" id="QYW06582.1"/>
    </source>
</evidence>
<keyword evidence="2" id="KW-1185">Reference proteome</keyword>
<dbReference type="Proteomes" id="UP001058093">
    <property type="component" value="Segment"/>
</dbReference>
<name>A0A975YYL3_9CAUD</name>
<sequence>MTPVLIYQREQGEGHAADEALYRKLHEVAHREGMAMKATGEYTDAQIIASHTRAFQQLAANSTALARELEIDVELKP</sequence>
<proteinExistence type="predicted"/>
<organism evidence="1 2">
    <name type="scientific">Pseudomonas phage UAVern</name>
    <dbReference type="NCBI Taxonomy" id="2856997"/>
    <lineage>
        <taxon>Viruses</taxon>
        <taxon>Duplodnaviria</taxon>
        <taxon>Heunggongvirae</taxon>
        <taxon>Uroviricota</taxon>
        <taxon>Caudoviricetes</taxon>
        <taxon>Vandenendeviridae</taxon>
        <taxon>Gorskivirinae</taxon>
        <taxon>Uavernvirus</taxon>
        <taxon>Uavernvirus uavern</taxon>
    </lineage>
</organism>